<keyword evidence="2" id="KW-1185">Reference proteome</keyword>
<dbReference type="RefSeq" id="WP_180914752.1">
    <property type="nucleotide sequence ID" value="NZ_CP059165.1"/>
</dbReference>
<organism evidence="1 2">
    <name type="scientific">Mycobacterium vicinigordonae</name>
    <dbReference type="NCBI Taxonomy" id="1719132"/>
    <lineage>
        <taxon>Bacteria</taxon>
        <taxon>Bacillati</taxon>
        <taxon>Actinomycetota</taxon>
        <taxon>Actinomycetes</taxon>
        <taxon>Mycobacteriales</taxon>
        <taxon>Mycobacteriaceae</taxon>
        <taxon>Mycobacterium</taxon>
    </lineage>
</organism>
<dbReference type="AlphaFoldDB" id="A0A7D6DXJ6"/>
<proteinExistence type="predicted"/>
<dbReference type="Proteomes" id="UP000510682">
    <property type="component" value="Chromosome"/>
</dbReference>
<reference evidence="2" key="1">
    <citation type="submission" date="2020-07" db="EMBL/GenBank/DDBJ databases">
        <title>Description of Mycobacterium gordonae subsp. intergordonae subsp.nov. and Mycobacterium gordonae subsp. gordonae subsp. nov.</title>
        <authorList>
            <person name="Yu X."/>
        </authorList>
    </citation>
    <scope>NUCLEOTIDE SEQUENCE [LARGE SCALE GENOMIC DNA]</scope>
    <source>
        <strain evidence="2">24</strain>
    </source>
</reference>
<name>A0A7D6DXJ6_9MYCO</name>
<accession>A0A7D6DXJ6</accession>
<gene>
    <name evidence="1" type="ORF">H0P51_20700</name>
</gene>
<dbReference type="EMBL" id="CP059165">
    <property type="protein sequence ID" value="QLL06170.1"/>
    <property type="molecule type" value="Genomic_DNA"/>
</dbReference>
<evidence type="ECO:0000313" key="2">
    <source>
        <dbReference type="Proteomes" id="UP000510682"/>
    </source>
</evidence>
<evidence type="ECO:0000313" key="1">
    <source>
        <dbReference type="EMBL" id="QLL06170.1"/>
    </source>
</evidence>
<reference evidence="1 2" key="2">
    <citation type="submission" date="2020-07" db="EMBL/GenBank/DDBJ databases">
        <authorList>
            <person name="Yu X."/>
        </authorList>
    </citation>
    <scope>NUCLEOTIDE SEQUENCE [LARGE SCALE GENOMIC DNA]</scope>
    <source>
        <strain evidence="2">24</strain>
    </source>
</reference>
<protein>
    <submittedName>
        <fullName evidence="1">Uncharacterized protein</fullName>
    </submittedName>
</protein>
<reference evidence="2" key="3">
    <citation type="submission" date="2023-07" db="EMBL/GenBank/DDBJ databases">
        <title>Description of Mycobacterium gordonae subsp. intergordonae subsp.nov. and Mycobacterium gordonae subsp. gordonae subsp. nov.</title>
        <authorList>
            <person name="Huang H."/>
        </authorList>
    </citation>
    <scope>NUCLEOTIDE SEQUENCE [LARGE SCALE GENOMIC DNA]</scope>
    <source>
        <strain evidence="2">24</strain>
    </source>
</reference>
<dbReference type="KEGG" id="mgor:H0P51_20700"/>
<sequence length="175" mass="18860">MEIALLVIAALIVAVVGATVAVVAIVNHNQQRAITRDNQLIPGRPTAAPRAWARSHDPEARLHRRLRDAMTALHAANAFDTGSTVVLRADLEQTALTVDNQLITVAQLTPAQRDELLQSITRTVETIEAAVGRYATAATKPDTAALEADLAAVQNQLDVTVQLQQPPPNQNPQYE</sequence>